<dbReference type="RefSeq" id="WP_145098690.1">
    <property type="nucleotide sequence ID" value="NZ_CP036274.1"/>
</dbReference>
<name>A0A517YMN8_9BACT</name>
<keyword evidence="1" id="KW-0732">Signal</keyword>
<gene>
    <name evidence="2" type="ORF">ETAA8_66410</name>
</gene>
<protein>
    <recommendedName>
        <fullName evidence="4">Carboxypeptidase regulatory-like domain-containing protein</fullName>
    </recommendedName>
</protein>
<organism evidence="2 3">
    <name type="scientific">Anatilimnocola aggregata</name>
    <dbReference type="NCBI Taxonomy" id="2528021"/>
    <lineage>
        <taxon>Bacteria</taxon>
        <taxon>Pseudomonadati</taxon>
        <taxon>Planctomycetota</taxon>
        <taxon>Planctomycetia</taxon>
        <taxon>Pirellulales</taxon>
        <taxon>Pirellulaceae</taxon>
        <taxon>Anatilimnocola</taxon>
    </lineage>
</organism>
<proteinExistence type="predicted"/>
<dbReference type="AlphaFoldDB" id="A0A517YMN8"/>
<sequence precursor="true">MDRVFRAWLAVASLTTLFGFAGCSGGGDGPARFRSSGSVTIDGQPVSQGMVYFMPAAGNEGPQGYATIQGGKYDTNRDGGGTVGGMHRIKIVAPDFEYESSGDIDLPKSDGTQNFELKAIDVRRIVPGPPA</sequence>
<dbReference type="KEGG" id="aagg:ETAA8_66410"/>
<feature type="signal peptide" evidence="1">
    <location>
        <begin position="1"/>
        <end position="21"/>
    </location>
</feature>
<accession>A0A517YMN8</accession>
<feature type="chain" id="PRO_5021984492" description="Carboxypeptidase regulatory-like domain-containing protein" evidence="1">
    <location>
        <begin position="22"/>
        <end position="131"/>
    </location>
</feature>
<evidence type="ECO:0008006" key="4">
    <source>
        <dbReference type="Google" id="ProtNLM"/>
    </source>
</evidence>
<dbReference type="EMBL" id="CP036274">
    <property type="protein sequence ID" value="QDU31483.1"/>
    <property type="molecule type" value="Genomic_DNA"/>
</dbReference>
<dbReference type="Proteomes" id="UP000315017">
    <property type="component" value="Chromosome"/>
</dbReference>
<keyword evidence="3" id="KW-1185">Reference proteome</keyword>
<evidence type="ECO:0000313" key="3">
    <source>
        <dbReference type="Proteomes" id="UP000315017"/>
    </source>
</evidence>
<reference evidence="2 3" key="1">
    <citation type="submission" date="2019-02" db="EMBL/GenBank/DDBJ databases">
        <title>Deep-cultivation of Planctomycetes and their phenomic and genomic characterization uncovers novel biology.</title>
        <authorList>
            <person name="Wiegand S."/>
            <person name="Jogler M."/>
            <person name="Boedeker C."/>
            <person name="Pinto D."/>
            <person name="Vollmers J."/>
            <person name="Rivas-Marin E."/>
            <person name="Kohn T."/>
            <person name="Peeters S.H."/>
            <person name="Heuer A."/>
            <person name="Rast P."/>
            <person name="Oberbeckmann S."/>
            <person name="Bunk B."/>
            <person name="Jeske O."/>
            <person name="Meyerdierks A."/>
            <person name="Storesund J.E."/>
            <person name="Kallscheuer N."/>
            <person name="Luecker S."/>
            <person name="Lage O.M."/>
            <person name="Pohl T."/>
            <person name="Merkel B.J."/>
            <person name="Hornburger P."/>
            <person name="Mueller R.-W."/>
            <person name="Bruemmer F."/>
            <person name="Labrenz M."/>
            <person name="Spormann A.M."/>
            <person name="Op den Camp H."/>
            <person name="Overmann J."/>
            <person name="Amann R."/>
            <person name="Jetten M.S.M."/>
            <person name="Mascher T."/>
            <person name="Medema M.H."/>
            <person name="Devos D.P."/>
            <person name="Kaster A.-K."/>
            <person name="Ovreas L."/>
            <person name="Rohde M."/>
            <person name="Galperin M.Y."/>
            <person name="Jogler C."/>
        </authorList>
    </citation>
    <scope>NUCLEOTIDE SEQUENCE [LARGE SCALE GENOMIC DNA]</scope>
    <source>
        <strain evidence="2 3">ETA_A8</strain>
    </source>
</reference>
<evidence type="ECO:0000256" key="1">
    <source>
        <dbReference type="SAM" id="SignalP"/>
    </source>
</evidence>
<evidence type="ECO:0000313" key="2">
    <source>
        <dbReference type="EMBL" id="QDU31483.1"/>
    </source>
</evidence>
<dbReference type="OrthoDB" id="289094at2"/>
<dbReference type="PROSITE" id="PS51257">
    <property type="entry name" value="PROKAR_LIPOPROTEIN"/>
    <property type="match status" value="1"/>
</dbReference>